<dbReference type="InterPro" id="IPR011032">
    <property type="entry name" value="GroES-like_sf"/>
</dbReference>
<dbReference type="Gene3D" id="3.40.50.720">
    <property type="entry name" value="NAD(P)-binding Rossmann-like Domain"/>
    <property type="match status" value="1"/>
</dbReference>
<dbReference type="InterPro" id="IPR050129">
    <property type="entry name" value="Zn_alcohol_dh"/>
</dbReference>
<dbReference type="SUPFAM" id="SSF51735">
    <property type="entry name" value="NAD(P)-binding Rossmann-fold domains"/>
    <property type="match status" value="1"/>
</dbReference>
<dbReference type="Pfam" id="PF08240">
    <property type="entry name" value="ADH_N"/>
    <property type="match status" value="1"/>
</dbReference>
<keyword evidence="6" id="KW-1185">Reference proteome</keyword>
<sequence length="406" mass="42661">MILSLEYRHSPARYLASRTVTATKAGSRLAGMVAGNMSPLRLINLAAPVPPDEGWTRVAPRLSGICGSDLGLLMGRSSPYFSSLSSTPFVPGHEVVGETLDELPDLPAGSRVVLDPVLSCEPRAIEACQWCASNRESRCDHVTTGAISPGVQTGSCAETGGGWSRQFVAHRSQLHPVPDSLDDERAVLVEPLACAVHAARRVPVPTGASVVVIGAGTVGLMTLLALREIAPTSPIHVVAKHGHQQERALALGATAVHEPSRAARALRRSTKARMHSPEWGAEFLLGGVDVVFECTGGAAGLDTALRLTRAGGTVVVSGMPSGNVDLAPLWFRELQLVGAYASDSGGPDEVARRSDFDEAIELAGAAPLDGWVEPPYPLRRWREALSHAVDAGKLGSVKIAFAPGKD</sequence>
<dbReference type="PANTHER" id="PTHR43401:SF2">
    <property type="entry name" value="L-THREONINE 3-DEHYDROGENASE"/>
    <property type="match status" value="1"/>
</dbReference>
<evidence type="ECO:0000256" key="1">
    <source>
        <dbReference type="ARBA" id="ARBA00001947"/>
    </source>
</evidence>
<dbReference type="InterPro" id="IPR013154">
    <property type="entry name" value="ADH-like_N"/>
</dbReference>
<keyword evidence="2" id="KW-0560">Oxidoreductase</keyword>
<dbReference type="RefSeq" id="WP_106539704.1">
    <property type="nucleotide sequence ID" value="NZ_PYGE01000027.1"/>
</dbReference>
<evidence type="ECO:0000259" key="4">
    <source>
        <dbReference type="Pfam" id="PF08240"/>
    </source>
</evidence>
<dbReference type="AlphaFoldDB" id="A0A2P8DFR6"/>
<dbReference type="OrthoDB" id="241504at2"/>
<organism evidence="5 6">
    <name type="scientific">Haloactinopolyspora alba</name>
    <dbReference type="NCBI Taxonomy" id="648780"/>
    <lineage>
        <taxon>Bacteria</taxon>
        <taxon>Bacillati</taxon>
        <taxon>Actinomycetota</taxon>
        <taxon>Actinomycetes</taxon>
        <taxon>Jiangellales</taxon>
        <taxon>Jiangellaceae</taxon>
        <taxon>Haloactinopolyspora</taxon>
    </lineage>
</organism>
<dbReference type="Gene3D" id="3.90.180.10">
    <property type="entry name" value="Medium-chain alcohol dehydrogenases, catalytic domain"/>
    <property type="match status" value="1"/>
</dbReference>
<dbReference type="SUPFAM" id="SSF50129">
    <property type="entry name" value="GroES-like"/>
    <property type="match status" value="1"/>
</dbReference>
<evidence type="ECO:0000256" key="2">
    <source>
        <dbReference type="ARBA" id="ARBA00023002"/>
    </source>
</evidence>
<dbReference type="Pfam" id="PF00107">
    <property type="entry name" value="ADH_zinc_N"/>
    <property type="match status" value="1"/>
</dbReference>
<gene>
    <name evidence="5" type="ORF">CLV30_1273</name>
</gene>
<dbReference type="EMBL" id="PYGE01000027">
    <property type="protein sequence ID" value="PSK96062.1"/>
    <property type="molecule type" value="Genomic_DNA"/>
</dbReference>
<comment type="cofactor">
    <cofactor evidence="1">
        <name>Zn(2+)</name>
        <dbReference type="ChEBI" id="CHEBI:29105"/>
    </cofactor>
</comment>
<evidence type="ECO:0000313" key="5">
    <source>
        <dbReference type="EMBL" id="PSK96062.1"/>
    </source>
</evidence>
<accession>A0A2P8DFR6</accession>
<protein>
    <submittedName>
        <fullName evidence="5">Threonine dehydrogenase-like Zn-dependent dehydrogenase</fullName>
    </submittedName>
</protein>
<proteinExistence type="predicted"/>
<name>A0A2P8DFR6_9ACTN</name>
<comment type="caution">
    <text evidence="5">The sequence shown here is derived from an EMBL/GenBank/DDBJ whole genome shotgun (WGS) entry which is preliminary data.</text>
</comment>
<dbReference type="InterPro" id="IPR013149">
    <property type="entry name" value="ADH-like_C"/>
</dbReference>
<reference evidence="5 6" key="1">
    <citation type="submission" date="2018-03" db="EMBL/GenBank/DDBJ databases">
        <title>Genomic Encyclopedia of Archaeal and Bacterial Type Strains, Phase II (KMG-II): from individual species to whole genera.</title>
        <authorList>
            <person name="Goeker M."/>
        </authorList>
    </citation>
    <scope>NUCLEOTIDE SEQUENCE [LARGE SCALE GENOMIC DNA]</scope>
    <source>
        <strain evidence="5 6">DSM 45211</strain>
    </source>
</reference>
<dbReference type="InterPro" id="IPR036291">
    <property type="entry name" value="NAD(P)-bd_dom_sf"/>
</dbReference>
<dbReference type="Proteomes" id="UP000243528">
    <property type="component" value="Unassembled WGS sequence"/>
</dbReference>
<evidence type="ECO:0000313" key="6">
    <source>
        <dbReference type="Proteomes" id="UP000243528"/>
    </source>
</evidence>
<dbReference type="GO" id="GO:0016491">
    <property type="term" value="F:oxidoreductase activity"/>
    <property type="evidence" value="ECO:0007669"/>
    <property type="project" value="UniProtKB-KW"/>
</dbReference>
<evidence type="ECO:0000259" key="3">
    <source>
        <dbReference type="Pfam" id="PF00107"/>
    </source>
</evidence>
<feature type="domain" description="Alcohol dehydrogenase-like N-terminal" evidence="4">
    <location>
        <begin position="53"/>
        <end position="179"/>
    </location>
</feature>
<dbReference type="PANTHER" id="PTHR43401">
    <property type="entry name" value="L-THREONINE 3-DEHYDROGENASE"/>
    <property type="match status" value="1"/>
</dbReference>
<feature type="domain" description="Alcohol dehydrogenase-like C-terminal" evidence="3">
    <location>
        <begin position="218"/>
        <end position="359"/>
    </location>
</feature>